<dbReference type="InterPro" id="IPR000014">
    <property type="entry name" value="PAS"/>
</dbReference>
<feature type="domain" description="PAS" evidence="19">
    <location>
        <begin position="90"/>
        <end position="142"/>
    </location>
</feature>
<dbReference type="SUPFAM" id="SSF55874">
    <property type="entry name" value="ATPase domain of HSP90 chaperone/DNA topoisomerase II/histidine kinase"/>
    <property type="match status" value="1"/>
</dbReference>
<keyword evidence="14" id="KW-1133">Transmembrane helix</keyword>
<dbReference type="Proteomes" id="UP001209854">
    <property type="component" value="Unassembled WGS sequence"/>
</dbReference>
<dbReference type="PANTHER" id="PTHR45453:SF1">
    <property type="entry name" value="PHOSPHATE REGULON SENSOR PROTEIN PHOR"/>
    <property type="match status" value="1"/>
</dbReference>
<evidence type="ECO:0000256" key="2">
    <source>
        <dbReference type="ARBA" id="ARBA00004236"/>
    </source>
</evidence>
<evidence type="ECO:0000256" key="4">
    <source>
        <dbReference type="ARBA" id="ARBA00019665"/>
    </source>
</evidence>
<dbReference type="InterPro" id="IPR035965">
    <property type="entry name" value="PAS-like_dom_sf"/>
</dbReference>
<keyword evidence="12 20" id="KW-0418">Kinase</keyword>
<dbReference type="InterPro" id="IPR050351">
    <property type="entry name" value="BphY/WalK/GraS-like"/>
</dbReference>
<dbReference type="PROSITE" id="PS50109">
    <property type="entry name" value="HIS_KIN"/>
    <property type="match status" value="1"/>
</dbReference>
<dbReference type="EC" id="2.7.13.3" evidence="3"/>
<dbReference type="InterPro" id="IPR003594">
    <property type="entry name" value="HATPase_dom"/>
</dbReference>
<evidence type="ECO:0000256" key="12">
    <source>
        <dbReference type="ARBA" id="ARBA00022777"/>
    </source>
</evidence>
<evidence type="ECO:0000256" key="14">
    <source>
        <dbReference type="ARBA" id="ARBA00022989"/>
    </source>
</evidence>
<dbReference type="SMART" id="SM00388">
    <property type="entry name" value="HisKA"/>
    <property type="match status" value="1"/>
</dbReference>
<evidence type="ECO:0000256" key="6">
    <source>
        <dbReference type="ARBA" id="ARBA00022475"/>
    </source>
</evidence>
<sequence length="438" mass="49816">MTSITKSYVLSRMLLLSGVGFCLGWLLGNAFLGLSIVLMTYCLWSVKELFRLLDWLHAAKDRNEEPPESKGLWGEIFDGIYRLQKHHGRARRRLSTVIDRIQSSTTALKDAVIMVDRHNNLEWWNLAAEELLGFKTPDDKGQPITNLLRDPRFVDYFEQGRYQKPLLIPSPLNDEYQIEVNVTVYGRGNRMIIVRDVTRLMQLEIMRKDFVANVSHELRTPLTVISGYLETLIDGVHDHDLPPIWSKAMNRMQEQSLRMQGLVQDLLTLSKLEAAEIDENSAVSLRPMLHAIVEDGKALSGESQHKIYLECPEDAELGGCAHELRSAFSNLVFNAVRYTPAGGKIHVRWWQDEDRGHLMVEDNGIGIDPIHIPRLTERFYRVDKSRSHATGGTGLGLAIVKHIMLRHGGRISISSHPGKGSKFVCHFPKKRLMILADE</sequence>
<evidence type="ECO:0000256" key="16">
    <source>
        <dbReference type="ARBA" id="ARBA00023136"/>
    </source>
</evidence>
<dbReference type="InterPro" id="IPR021766">
    <property type="entry name" value="PhoR_N"/>
</dbReference>
<dbReference type="NCBIfam" id="TIGR02966">
    <property type="entry name" value="phoR_proteo"/>
    <property type="match status" value="1"/>
</dbReference>
<feature type="domain" description="Histidine kinase" evidence="18">
    <location>
        <begin position="213"/>
        <end position="431"/>
    </location>
</feature>
<dbReference type="Gene3D" id="3.30.565.10">
    <property type="entry name" value="Histidine kinase-like ATPase, C-terminal domain"/>
    <property type="match status" value="1"/>
</dbReference>
<dbReference type="SUPFAM" id="SSF55785">
    <property type="entry name" value="PYP-like sensor domain (PAS domain)"/>
    <property type="match status" value="1"/>
</dbReference>
<dbReference type="Gene3D" id="3.30.450.20">
    <property type="entry name" value="PAS domain"/>
    <property type="match status" value="1"/>
</dbReference>
<dbReference type="InterPro" id="IPR036097">
    <property type="entry name" value="HisK_dim/P_sf"/>
</dbReference>
<evidence type="ECO:0000259" key="19">
    <source>
        <dbReference type="PROSITE" id="PS50112"/>
    </source>
</evidence>
<comment type="function">
    <text evidence="17">Member of the two-component regulatory system PhoR/PhoB involved in the phosphate regulon genes expression. PhoR may function as a membrane-associated protein kinase that phosphorylates PhoB in response to environmental signals.</text>
</comment>
<dbReference type="SUPFAM" id="SSF47384">
    <property type="entry name" value="Homodimeric domain of signal transducing histidine kinase"/>
    <property type="match status" value="1"/>
</dbReference>
<comment type="subcellular location">
    <subcellularLocation>
        <location evidence="2">Cell membrane</location>
    </subcellularLocation>
</comment>
<evidence type="ECO:0000256" key="17">
    <source>
        <dbReference type="ARBA" id="ARBA00025207"/>
    </source>
</evidence>
<evidence type="ECO:0000256" key="8">
    <source>
        <dbReference type="ARBA" id="ARBA00022592"/>
    </source>
</evidence>
<keyword evidence="16" id="KW-0472">Membrane</keyword>
<evidence type="ECO:0000256" key="5">
    <source>
        <dbReference type="ARBA" id="ARBA00022448"/>
    </source>
</evidence>
<dbReference type="InterPro" id="IPR036890">
    <property type="entry name" value="HATPase_C_sf"/>
</dbReference>
<evidence type="ECO:0000256" key="11">
    <source>
        <dbReference type="ARBA" id="ARBA00022741"/>
    </source>
</evidence>
<dbReference type="SMART" id="SM00091">
    <property type="entry name" value="PAS"/>
    <property type="match status" value="1"/>
</dbReference>
<proteinExistence type="predicted"/>
<dbReference type="SMART" id="SM00387">
    <property type="entry name" value="HATPase_c"/>
    <property type="match status" value="1"/>
</dbReference>
<keyword evidence="6" id="KW-1003">Cell membrane</keyword>
<keyword evidence="10" id="KW-0812">Transmembrane</keyword>
<dbReference type="PRINTS" id="PR00344">
    <property type="entry name" value="BCTRLSENSOR"/>
</dbReference>
<dbReference type="Pfam" id="PF00512">
    <property type="entry name" value="HisKA"/>
    <property type="match status" value="1"/>
</dbReference>
<evidence type="ECO:0000259" key="18">
    <source>
        <dbReference type="PROSITE" id="PS50109"/>
    </source>
</evidence>
<gene>
    <name evidence="20" type="primary">phoR</name>
    <name evidence="20" type="ORF">NX722_23350</name>
</gene>
<dbReference type="InterPro" id="IPR004358">
    <property type="entry name" value="Sig_transdc_His_kin-like_C"/>
</dbReference>
<comment type="caution">
    <text evidence="20">The sequence shown here is derived from an EMBL/GenBank/DDBJ whole genome shotgun (WGS) entry which is preliminary data.</text>
</comment>
<dbReference type="InterPro" id="IPR003661">
    <property type="entry name" value="HisK_dim/P_dom"/>
</dbReference>
<dbReference type="Pfam" id="PF13188">
    <property type="entry name" value="PAS_8"/>
    <property type="match status" value="1"/>
</dbReference>
<organism evidence="20 21">
    <name type="scientific">Endozoicomonas gorgoniicola</name>
    <dbReference type="NCBI Taxonomy" id="1234144"/>
    <lineage>
        <taxon>Bacteria</taxon>
        <taxon>Pseudomonadati</taxon>
        <taxon>Pseudomonadota</taxon>
        <taxon>Gammaproteobacteria</taxon>
        <taxon>Oceanospirillales</taxon>
        <taxon>Endozoicomonadaceae</taxon>
        <taxon>Endozoicomonas</taxon>
    </lineage>
</organism>
<dbReference type="InterPro" id="IPR014310">
    <property type="entry name" value="Sig_transdc_His_kinase_PhoR"/>
</dbReference>
<dbReference type="Pfam" id="PF02518">
    <property type="entry name" value="HATPase_c"/>
    <property type="match status" value="1"/>
</dbReference>
<dbReference type="NCBIfam" id="NF008235">
    <property type="entry name" value="PRK11006.1"/>
    <property type="match status" value="1"/>
</dbReference>
<keyword evidence="5" id="KW-0813">Transport</keyword>
<dbReference type="RefSeq" id="WP_262565261.1">
    <property type="nucleotide sequence ID" value="NZ_JAPFCC010000001.1"/>
</dbReference>
<evidence type="ECO:0000313" key="20">
    <source>
        <dbReference type="EMBL" id="MCW7555506.1"/>
    </source>
</evidence>
<evidence type="ECO:0000256" key="15">
    <source>
        <dbReference type="ARBA" id="ARBA00023012"/>
    </source>
</evidence>
<comment type="catalytic activity">
    <reaction evidence="1">
        <text>ATP + protein L-histidine = ADP + protein N-phospho-L-histidine.</text>
        <dbReference type="EC" id="2.7.13.3"/>
    </reaction>
</comment>
<dbReference type="CDD" id="cd00130">
    <property type="entry name" value="PAS"/>
    <property type="match status" value="1"/>
</dbReference>
<protein>
    <recommendedName>
        <fullName evidence="4">Phosphate regulon sensor protein PhoR</fullName>
        <ecNumber evidence="3">2.7.13.3</ecNumber>
    </recommendedName>
</protein>
<dbReference type="Gene3D" id="1.10.287.130">
    <property type="match status" value="1"/>
</dbReference>
<evidence type="ECO:0000313" key="21">
    <source>
        <dbReference type="Proteomes" id="UP001209854"/>
    </source>
</evidence>
<evidence type="ECO:0000256" key="3">
    <source>
        <dbReference type="ARBA" id="ARBA00012438"/>
    </source>
</evidence>
<dbReference type="InterPro" id="IPR005467">
    <property type="entry name" value="His_kinase_dom"/>
</dbReference>
<dbReference type="PROSITE" id="PS50112">
    <property type="entry name" value="PAS"/>
    <property type="match status" value="1"/>
</dbReference>
<dbReference type="GO" id="GO:0016301">
    <property type="term" value="F:kinase activity"/>
    <property type="evidence" value="ECO:0007669"/>
    <property type="project" value="UniProtKB-KW"/>
</dbReference>
<dbReference type="EMBL" id="JAPFCC010000001">
    <property type="protein sequence ID" value="MCW7555506.1"/>
    <property type="molecule type" value="Genomic_DNA"/>
</dbReference>
<keyword evidence="21" id="KW-1185">Reference proteome</keyword>
<dbReference type="PANTHER" id="PTHR45453">
    <property type="entry name" value="PHOSPHATE REGULON SENSOR PROTEIN PHOR"/>
    <property type="match status" value="1"/>
</dbReference>
<keyword evidence="15" id="KW-0902">Two-component regulatory system</keyword>
<keyword evidence="9" id="KW-0808">Transferase</keyword>
<accession>A0ABT3N1K0</accession>
<name>A0ABT3N1K0_9GAMM</name>
<dbReference type="CDD" id="cd00082">
    <property type="entry name" value="HisKA"/>
    <property type="match status" value="1"/>
</dbReference>
<evidence type="ECO:0000256" key="13">
    <source>
        <dbReference type="ARBA" id="ARBA00022840"/>
    </source>
</evidence>
<reference evidence="20 21" key="1">
    <citation type="submission" date="2022-10" db="EMBL/GenBank/DDBJ databases">
        <title>High-quality genome sequences of two octocoral-associated bacteria, Endozoicomonas euniceicola EF212 and Endozoicomonas gorgoniicola PS125.</title>
        <authorList>
            <person name="Chiou Y.-J."/>
            <person name="Chen Y.-H."/>
        </authorList>
    </citation>
    <scope>NUCLEOTIDE SEQUENCE [LARGE SCALE GENOMIC DNA]</scope>
    <source>
        <strain evidence="20 21">PS125</strain>
    </source>
</reference>
<dbReference type="Pfam" id="PF11808">
    <property type="entry name" value="PhoR"/>
    <property type="match status" value="1"/>
</dbReference>
<evidence type="ECO:0000256" key="1">
    <source>
        <dbReference type="ARBA" id="ARBA00000085"/>
    </source>
</evidence>
<keyword evidence="11" id="KW-0547">Nucleotide-binding</keyword>
<evidence type="ECO:0000256" key="10">
    <source>
        <dbReference type="ARBA" id="ARBA00022692"/>
    </source>
</evidence>
<evidence type="ECO:0000256" key="7">
    <source>
        <dbReference type="ARBA" id="ARBA00022553"/>
    </source>
</evidence>
<keyword evidence="7" id="KW-0597">Phosphoprotein</keyword>
<keyword evidence="8" id="KW-0592">Phosphate transport</keyword>
<evidence type="ECO:0000256" key="9">
    <source>
        <dbReference type="ARBA" id="ARBA00022679"/>
    </source>
</evidence>
<keyword evidence="13" id="KW-0067">ATP-binding</keyword>